<dbReference type="RefSeq" id="WP_314509446.1">
    <property type="nucleotide sequence ID" value="NZ_JASJOU010000001.1"/>
</dbReference>
<dbReference type="EMBL" id="JASJOU010000001">
    <property type="protein sequence ID" value="MDJ1499906.1"/>
    <property type="molecule type" value="Genomic_DNA"/>
</dbReference>
<accession>A0AAE3UD22</accession>
<organism evidence="1 2">
    <name type="scientific">Xanthocytophaga agilis</name>
    <dbReference type="NCBI Taxonomy" id="3048010"/>
    <lineage>
        <taxon>Bacteria</taxon>
        <taxon>Pseudomonadati</taxon>
        <taxon>Bacteroidota</taxon>
        <taxon>Cytophagia</taxon>
        <taxon>Cytophagales</taxon>
        <taxon>Rhodocytophagaceae</taxon>
        <taxon>Xanthocytophaga</taxon>
    </lineage>
</organism>
<dbReference type="Proteomes" id="UP001232063">
    <property type="component" value="Unassembled WGS sequence"/>
</dbReference>
<evidence type="ECO:0000313" key="2">
    <source>
        <dbReference type="Proteomes" id="UP001232063"/>
    </source>
</evidence>
<dbReference type="AlphaFoldDB" id="A0AAE3UD22"/>
<evidence type="ECO:0000313" key="1">
    <source>
        <dbReference type="EMBL" id="MDJ1499906.1"/>
    </source>
</evidence>
<sequence length="233" mass="27592">MKRFILQTGGRDETINYIYPDLNPENIPSQNALDRKIIYYQQFMPEDTSFHSMIPLYVGDHPPEEIHAICDLHGWIKDIPAGLMYPVSKQFKELLEQFAIPNTKFYEGSVLWNEKEYPYFVWHLLTEKYQQNIDFGKSSFGNYNFIRHKWISDDEIIVEDYNDLIEKKDALDWRDWGFRRAVMKPDFRDIDAISIHRYGIVISKRLKEAIESAQLTNVSITPCPIEFEISDQI</sequence>
<reference evidence="1" key="1">
    <citation type="submission" date="2023-05" db="EMBL/GenBank/DDBJ databases">
        <authorList>
            <person name="Zhang X."/>
        </authorList>
    </citation>
    <scope>NUCLEOTIDE SEQUENCE</scope>
    <source>
        <strain evidence="1">BD1B2-1</strain>
    </source>
</reference>
<name>A0AAE3UD22_9BACT</name>
<keyword evidence="2" id="KW-1185">Reference proteome</keyword>
<protein>
    <submittedName>
        <fullName evidence="1">Uncharacterized protein</fullName>
    </submittedName>
</protein>
<comment type="caution">
    <text evidence="1">The sequence shown here is derived from an EMBL/GenBank/DDBJ whole genome shotgun (WGS) entry which is preliminary data.</text>
</comment>
<proteinExistence type="predicted"/>
<gene>
    <name evidence="1" type="ORF">QNI22_04590</name>
</gene>